<protein>
    <submittedName>
        <fullName evidence="8">MFS transporter</fullName>
    </submittedName>
</protein>
<comment type="caution">
    <text evidence="8">The sequence shown here is derived from an EMBL/GenBank/DDBJ whole genome shotgun (WGS) entry which is preliminary data.</text>
</comment>
<feature type="transmembrane region" description="Helical" evidence="6">
    <location>
        <begin position="63"/>
        <end position="84"/>
    </location>
</feature>
<feature type="transmembrane region" description="Helical" evidence="6">
    <location>
        <begin position="104"/>
        <end position="130"/>
    </location>
</feature>
<dbReference type="Proteomes" id="UP001596025">
    <property type="component" value="Unassembled WGS sequence"/>
</dbReference>
<dbReference type="PANTHER" id="PTHR23513:SF11">
    <property type="entry name" value="STAPHYLOFERRIN A TRANSPORTER"/>
    <property type="match status" value="1"/>
</dbReference>
<proteinExistence type="predicted"/>
<evidence type="ECO:0000259" key="7">
    <source>
        <dbReference type="PROSITE" id="PS50850"/>
    </source>
</evidence>
<keyword evidence="9" id="KW-1185">Reference proteome</keyword>
<dbReference type="InterPro" id="IPR036259">
    <property type="entry name" value="MFS_trans_sf"/>
</dbReference>
<evidence type="ECO:0000256" key="2">
    <source>
        <dbReference type="ARBA" id="ARBA00022475"/>
    </source>
</evidence>
<dbReference type="EMBL" id="JBHSGR010000001">
    <property type="protein sequence ID" value="MFC4692091.1"/>
    <property type="molecule type" value="Genomic_DNA"/>
</dbReference>
<evidence type="ECO:0000256" key="3">
    <source>
        <dbReference type="ARBA" id="ARBA00022692"/>
    </source>
</evidence>
<keyword evidence="5 6" id="KW-0472">Membrane</keyword>
<evidence type="ECO:0000313" key="9">
    <source>
        <dbReference type="Proteomes" id="UP001596025"/>
    </source>
</evidence>
<feature type="transmembrane region" description="Helical" evidence="6">
    <location>
        <begin position="274"/>
        <end position="295"/>
    </location>
</feature>
<dbReference type="InterPro" id="IPR020846">
    <property type="entry name" value="MFS_dom"/>
</dbReference>
<sequence>MSTGDGRRATSEGRATDRASFRAVFAVREFRPLFGTYTLSTIGDELARVALTVLVYQRTDSPLLSAFTFALGFLPWALGGPVLATVADRFPRHRVLITSDVVRAVLVAGMAVPGTPLPLLLVLLFLVALCAPPFESARSALMADVLEGERYAVATSLTNVSLQVAQVVGFLAAGGLVTVLDPSVVLLVNAATFAVSAVWLTLGLQRRPAPTEELAAPSSVWREAGEGLRLIGGSPRLVAIIALLWVGTLFANAAEGIAAPLTDELGERAVQVGVLLAANPLGVTVGGLVVARFLGTARSDRLMPVLVGLSLAPVLLAGLVAVTAGPGRGAFAVVVGLMFVAGLGASWTIPLNVAFVQAVPPAYRGRAFGVAVSGLYGIQGVGALAAGLAAEGLSPSAVVALTGGIGLVAVVPPLLAYGRTRTLVAGDRPAAGPSVS</sequence>
<dbReference type="Gene3D" id="1.20.1250.20">
    <property type="entry name" value="MFS general substrate transporter like domains"/>
    <property type="match status" value="1"/>
</dbReference>
<reference evidence="9" key="1">
    <citation type="journal article" date="2019" name="Int. J. Syst. Evol. Microbiol.">
        <title>The Global Catalogue of Microorganisms (GCM) 10K type strain sequencing project: providing services to taxonomists for standard genome sequencing and annotation.</title>
        <authorList>
            <consortium name="The Broad Institute Genomics Platform"/>
            <consortium name="The Broad Institute Genome Sequencing Center for Infectious Disease"/>
            <person name="Wu L."/>
            <person name="Ma J."/>
        </authorList>
    </citation>
    <scope>NUCLEOTIDE SEQUENCE [LARGE SCALE GENOMIC DNA]</scope>
    <source>
        <strain evidence="9">CCUG 62763</strain>
    </source>
</reference>
<feature type="transmembrane region" description="Helical" evidence="6">
    <location>
        <begin position="396"/>
        <end position="418"/>
    </location>
</feature>
<feature type="domain" description="Major facilitator superfamily (MFS) profile" evidence="7">
    <location>
        <begin position="24"/>
        <end position="421"/>
    </location>
</feature>
<keyword evidence="3 6" id="KW-0812">Transmembrane</keyword>
<name>A0ABV9LE94_9ACTN</name>
<gene>
    <name evidence="8" type="ORF">ACFO3M_01685</name>
</gene>
<organism evidence="8 9">
    <name type="scientific">Geodermatophilus arenarius</name>
    <dbReference type="NCBI Taxonomy" id="1137990"/>
    <lineage>
        <taxon>Bacteria</taxon>
        <taxon>Bacillati</taxon>
        <taxon>Actinomycetota</taxon>
        <taxon>Actinomycetes</taxon>
        <taxon>Geodermatophilales</taxon>
        <taxon>Geodermatophilaceae</taxon>
        <taxon>Geodermatophilus</taxon>
    </lineage>
</organism>
<dbReference type="PANTHER" id="PTHR23513">
    <property type="entry name" value="INTEGRAL MEMBRANE EFFLUX PROTEIN-RELATED"/>
    <property type="match status" value="1"/>
</dbReference>
<feature type="transmembrane region" description="Helical" evidence="6">
    <location>
        <begin position="183"/>
        <end position="202"/>
    </location>
</feature>
<comment type="subcellular location">
    <subcellularLocation>
        <location evidence="1">Cell membrane</location>
        <topology evidence="1">Multi-pass membrane protein</topology>
    </subcellularLocation>
</comment>
<feature type="transmembrane region" description="Helical" evidence="6">
    <location>
        <begin position="367"/>
        <end position="390"/>
    </location>
</feature>
<keyword evidence="4 6" id="KW-1133">Transmembrane helix</keyword>
<dbReference type="PROSITE" id="PS50850">
    <property type="entry name" value="MFS"/>
    <property type="match status" value="1"/>
</dbReference>
<evidence type="ECO:0000256" key="6">
    <source>
        <dbReference type="SAM" id="Phobius"/>
    </source>
</evidence>
<dbReference type="Pfam" id="PF07690">
    <property type="entry name" value="MFS_1"/>
    <property type="match status" value="1"/>
</dbReference>
<evidence type="ECO:0000256" key="5">
    <source>
        <dbReference type="ARBA" id="ARBA00023136"/>
    </source>
</evidence>
<feature type="transmembrane region" description="Helical" evidence="6">
    <location>
        <begin position="237"/>
        <end position="254"/>
    </location>
</feature>
<evidence type="ECO:0000256" key="4">
    <source>
        <dbReference type="ARBA" id="ARBA00022989"/>
    </source>
</evidence>
<feature type="transmembrane region" description="Helical" evidence="6">
    <location>
        <begin position="330"/>
        <end position="355"/>
    </location>
</feature>
<dbReference type="RefSeq" id="WP_387985517.1">
    <property type="nucleotide sequence ID" value="NZ_JBHSGR010000001.1"/>
</dbReference>
<evidence type="ECO:0000256" key="1">
    <source>
        <dbReference type="ARBA" id="ARBA00004651"/>
    </source>
</evidence>
<accession>A0ABV9LE94</accession>
<evidence type="ECO:0000313" key="8">
    <source>
        <dbReference type="EMBL" id="MFC4692091.1"/>
    </source>
</evidence>
<feature type="transmembrane region" description="Helical" evidence="6">
    <location>
        <begin position="302"/>
        <end position="324"/>
    </location>
</feature>
<dbReference type="CDD" id="cd06173">
    <property type="entry name" value="MFS_MefA_like"/>
    <property type="match status" value="1"/>
</dbReference>
<keyword evidence="2" id="KW-1003">Cell membrane</keyword>
<dbReference type="InterPro" id="IPR011701">
    <property type="entry name" value="MFS"/>
</dbReference>
<dbReference type="SUPFAM" id="SSF103473">
    <property type="entry name" value="MFS general substrate transporter"/>
    <property type="match status" value="1"/>
</dbReference>
<feature type="transmembrane region" description="Helical" evidence="6">
    <location>
        <begin position="151"/>
        <end position="177"/>
    </location>
</feature>